<dbReference type="EMBL" id="LAOI01000001">
    <property type="protein sequence ID" value="KJV90277.1"/>
    <property type="molecule type" value="Genomic_DNA"/>
</dbReference>
<sequence>MSESENNSKESLLEGAKNLINTTQKILDTARDALDHPESLLGKAKDLMKSSEKQEQEKKVDSTESKE</sequence>
<organism evidence="2 3">
    <name type="scientific">Rickettsia bellii str. RML An4</name>
    <dbReference type="NCBI Taxonomy" id="1359193"/>
    <lineage>
        <taxon>Bacteria</taxon>
        <taxon>Pseudomonadati</taxon>
        <taxon>Pseudomonadota</taxon>
        <taxon>Alphaproteobacteria</taxon>
        <taxon>Rickettsiales</taxon>
        <taxon>Rickettsiaceae</taxon>
        <taxon>Rickettsieae</taxon>
        <taxon>Rickettsia</taxon>
        <taxon>belli group</taxon>
    </lineage>
</organism>
<evidence type="ECO:0000256" key="1">
    <source>
        <dbReference type="SAM" id="MobiDB-lite"/>
    </source>
</evidence>
<protein>
    <submittedName>
        <fullName evidence="2">Uncharacterized protein</fullName>
    </submittedName>
</protein>
<reference evidence="2 3" key="1">
    <citation type="submission" date="2015-02" db="EMBL/GenBank/DDBJ databases">
        <title>Genome Sequencing of Rickettsiales.</title>
        <authorList>
            <person name="Daugherty S.C."/>
            <person name="Su Q."/>
            <person name="Abolude K."/>
            <person name="Beier-Sexton M."/>
            <person name="Carlyon J.A."/>
            <person name="Carter R."/>
            <person name="Day N.P."/>
            <person name="Dumler S.J."/>
            <person name="Dyachenko V."/>
            <person name="Godinez A."/>
            <person name="Kurtti T.J."/>
            <person name="Lichay M."/>
            <person name="Mullins K.E."/>
            <person name="Ott S."/>
            <person name="Pappas-Brown V."/>
            <person name="Paris D.H."/>
            <person name="Patel P."/>
            <person name="Richards A.L."/>
            <person name="Sadzewicz L."/>
            <person name="Sears K."/>
            <person name="Seidman D."/>
            <person name="Sengamalay N."/>
            <person name="Stenos J."/>
            <person name="Tallon L.J."/>
            <person name="Vincent G."/>
            <person name="Fraser C.M."/>
            <person name="Munderloh U."/>
            <person name="Dunning-Hotopp J.C."/>
        </authorList>
    </citation>
    <scope>NUCLEOTIDE SEQUENCE [LARGE SCALE GENOMIC DNA]</scope>
    <source>
        <strain evidence="2 3">RML An4</strain>
    </source>
</reference>
<dbReference type="Proteomes" id="UP000033661">
    <property type="component" value="Unassembled WGS sequence"/>
</dbReference>
<dbReference type="AlphaFoldDB" id="A0A0F3QDC5"/>
<evidence type="ECO:0000313" key="3">
    <source>
        <dbReference type="Proteomes" id="UP000033661"/>
    </source>
</evidence>
<evidence type="ECO:0000313" key="2">
    <source>
        <dbReference type="EMBL" id="KJV90277.1"/>
    </source>
</evidence>
<dbReference type="PATRIC" id="fig|1359193.3.peg.1239"/>
<accession>A0A0F3QDC5</accession>
<dbReference type="RefSeq" id="WP_012151503.1">
    <property type="nucleotide sequence ID" value="NZ_LAOI01000001.1"/>
</dbReference>
<gene>
    <name evidence="2" type="ORF">RBEAN4_1280</name>
</gene>
<name>A0A0F3QDC5_RICBE</name>
<comment type="caution">
    <text evidence="2">The sequence shown here is derived from an EMBL/GenBank/DDBJ whole genome shotgun (WGS) entry which is preliminary data.</text>
</comment>
<feature type="region of interest" description="Disordered" evidence="1">
    <location>
        <begin position="37"/>
        <end position="67"/>
    </location>
</feature>
<proteinExistence type="predicted"/>
<keyword evidence="3" id="KW-1185">Reference proteome</keyword>